<organism evidence="2 3">
    <name type="scientific">Nepenthes gracilis</name>
    <name type="common">Slender pitcher plant</name>
    <dbReference type="NCBI Taxonomy" id="150966"/>
    <lineage>
        <taxon>Eukaryota</taxon>
        <taxon>Viridiplantae</taxon>
        <taxon>Streptophyta</taxon>
        <taxon>Embryophyta</taxon>
        <taxon>Tracheophyta</taxon>
        <taxon>Spermatophyta</taxon>
        <taxon>Magnoliopsida</taxon>
        <taxon>eudicotyledons</taxon>
        <taxon>Gunneridae</taxon>
        <taxon>Pentapetalae</taxon>
        <taxon>Caryophyllales</taxon>
        <taxon>Nepenthaceae</taxon>
        <taxon>Nepenthes</taxon>
    </lineage>
</organism>
<keyword evidence="1" id="KW-0472">Membrane</keyword>
<feature type="transmembrane region" description="Helical" evidence="1">
    <location>
        <begin position="7"/>
        <end position="26"/>
    </location>
</feature>
<dbReference type="EMBL" id="BSYO01000003">
    <property type="protein sequence ID" value="GMH02217.1"/>
    <property type="molecule type" value="Genomic_DNA"/>
</dbReference>
<gene>
    <name evidence="2" type="ORF">Nepgr_004056</name>
</gene>
<name>A0AAD3XEN4_NEPGR</name>
<keyword evidence="1" id="KW-0812">Transmembrane</keyword>
<accession>A0AAD3XEN4</accession>
<protein>
    <submittedName>
        <fullName evidence="2">Uncharacterized protein</fullName>
    </submittedName>
</protein>
<feature type="transmembrane region" description="Helical" evidence="1">
    <location>
        <begin position="71"/>
        <end position="90"/>
    </location>
</feature>
<reference evidence="2" key="1">
    <citation type="submission" date="2023-05" db="EMBL/GenBank/DDBJ databases">
        <title>Nepenthes gracilis genome sequencing.</title>
        <authorList>
            <person name="Fukushima K."/>
        </authorList>
    </citation>
    <scope>NUCLEOTIDE SEQUENCE</scope>
    <source>
        <strain evidence="2">SING2019-196</strain>
    </source>
</reference>
<proteinExistence type="predicted"/>
<sequence length="102" mass="11196">MFVPGHWCIAVGSFGVCAWHWCIAVGSFGVCAWHWCIAVGSFGVCAQGISADSGCSSMMFLLLHILTRVDVSWFGFFVWFMKLLMLLVFFPAGSGKMTLECS</sequence>
<evidence type="ECO:0000313" key="2">
    <source>
        <dbReference type="EMBL" id="GMH02217.1"/>
    </source>
</evidence>
<evidence type="ECO:0000313" key="3">
    <source>
        <dbReference type="Proteomes" id="UP001279734"/>
    </source>
</evidence>
<comment type="caution">
    <text evidence="2">The sequence shown here is derived from an EMBL/GenBank/DDBJ whole genome shotgun (WGS) entry which is preliminary data.</text>
</comment>
<keyword evidence="3" id="KW-1185">Reference proteome</keyword>
<keyword evidence="1" id="KW-1133">Transmembrane helix</keyword>
<evidence type="ECO:0000256" key="1">
    <source>
        <dbReference type="SAM" id="Phobius"/>
    </source>
</evidence>
<dbReference type="AlphaFoldDB" id="A0AAD3XEN4"/>
<dbReference type="Proteomes" id="UP001279734">
    <property type="component" value="Unassembled WGS sequence"/>
</dbReference>